<comment type="caution">
    <text evidence="2">The sequence shown here is derived from an EMBL/GenBank/DDBJ whole genome shotgun (WGS) entry which is preliminary data.</text>
</comment>
<dbReference type="SUPFAM" id="SSF55073">
    <property type="entry name" value="Nucleotide cyclase"/>
    <property type="match status" value="1"/>
</dbReference>
<dbReference type="PANTHER" id="PTHR46663">
    <property type="entry name" value="DIGUANYLATE CYCLASE DGCT-RELATED"/>
    <property type="match status" value="1"/>
</dbReference>
<dbReference type="RefSeq" id="WP_012321264.1">
    <property type="nucleotide sequence ID" value="NZ_BJXP01000032.1"/>
</dbReference>
<dbReference type="InterPro" id="IPR052163">
    <property type="entry name" value="DGC-Regulatory_Protein"/>
</dbReference>
<dbReference type="Proteomes" id="UP001549119">
    <property type="component" value="Unassembled WGS sequence"/>
</dbReference>
<dbReference type="CDD" id="cd01949">
    <property type="entry name" value="GGDEF"/>
    <property type="match status" value="1"/>
</dbReference>
<name>A0ABV2NHF0_9HYPH</name>
<gene>
    <name evidence="2" type="ORF">ABIC20_003124</name>
</gene>
<accession>A0ABV2NHF0</accession>
<dbReference type="GeneID" id="6140403"/>
<dbReference type="Gene3D" id="3.30.70.270">
    <property type="match status" value="1"/>
</dbReference>
<dbReference type="InterPro" id="IPR029787">
    <property type="entry name" value="Nucleotide_cyclase"/>
</dbReference>
<reference evidence="2 3" key="1">
    <citation type="submission" date="2024-06" db="EMBL/GenBank/DDBJ databases">
        <title>Genomics of switchgrass bacterial isolates.</title>
        <authorList>
            <person name="Shade A."/>
        </authorList>
    </citation>
    <scope>NUCLEOTIDE SEQUENCE [LARGE SCALE GENOMIC DNA]</scope>
    <source>
        <strain evidence="2 3">PvP084</strain>
    </source>
</reference>
<evidence type="ECO:0000259" key="1">
    <source>
        <dbReference type="PROSITE" id="PS50887"/>
    </source>
</evidence>
<keyword evidence="3" id="KW-1185">Reference proteome</keyword>
<proteinExistence type="predicted"/>
<dbReference type="SUPFAM" id="SSF55785">
    <property type="entry name" value="PYP-like sensor domain (PAS domain)"/>
    <property type="match status" value="1"/>
</dbReference>
<dbReference type="PROSITE" id="PS50887">
    <property type="entry name" value="GGDEF"/>
    <property type="match status" value="1"/>
</dbReference>
<dbReference type="Pfam" id="PF00990">
    <property type="entry name" value="GGDEF"/>
    <property type="match status" value="1"/>
</dbReference>
<dbReference type="PANTHER" id="PTHR46663:SF2">
    <property type="entry name" value="GGDEF DOMAIN-CONTAINING PROTEIN"/>
    <property type="match status" value="1"/>
</dbReference>
<sequence>MTTARSLALVKSPRDRSVRGRADPSAADEAVAEAAAACALQRAIIRQQAGLLARQERVLADAGMGLWSCRLHDGALDWSGGVHDLFGVPRGAALHRPRILDLYEPASRRLLETLRHRAIARGGAFALDAEVLAGGRRRWIRIRAAVESEDGRPTRLFGTKQDVTEEIGRLAELSRRAECDPLTGLANRRGFDAQFAAQCAAQFRTGTAGSGPEPLGALLLIDLDGFKPVNDIHGHAAGDLCLRRAAARLAAVCRDATLVARIGGDEFAVLLRAPVDPSGLVERGRRIVAALSRPVPYRGHGLRIGASVGIAVGTAAGTAAGGGPARLFGRADAALYAAKDAGGNTVRIARGGGRSGAGAAQTAVARGPG</sequence>
<dbReference type="InterPro" id="IPR000160">
    <property type="entry name" value="GGDEF_dom"/>
</dbReference>
<protein>
    <submittedName>
        <fullName evidence="2">Diguanylate cyclase (GGDEF)-like protein</fullName>
    </submittedName>
</protein>
<dbReference type="Gene3D" id="3.30.450.20">
    <property type="entry name" value="PAS domain"/>
    <property type="match status" value="1"/>
</dbReference>
<evidence type="ECO:0000313" key="2">
    <source>
        <dbReference type="EMBL" id="MET3865815.1"/>
    </source>
</evidence>
<dbReference type="SMART" id="SM00267">
    <property type="entry name" value="GGDEF"/>
    <property type="match status" value="1"/>
</dbReference>
<dbReference type="EMBL" id="JBEPNW010000002">
    <property type="protein sequence ID" value="MET3865815.1"/>
    <property type="molecule type" value="Genomic_DNA"/>
</dbReference>
<evidence type="ECO:0000313" key="3">
    <source>
        <dbReference type="Proteomes" id="UP001549119"/>
    </source>
</evidence>
<dbReference type="InterPro" id="IPR035965">
    <property type="entry name" value="PAS-like_dom_sf"/>
</dbReference>
<dbReference type="InterPro" id="IPR043128">
    <property type="entry name" value="Rev_trsase/Diguanyl_cyclase"/>
</dbReference>
<dbReference type="NCBIfam" id="TIGR00254">
    <property type="entry name" value="GGDEF"/>
    <property type="match status" value="1"/>
</dbReference>
<feature type="domain" description="GGDEF" evidence="1">
    <location>
        <begin position="214"/>
        <end position="351"/>
    </location>
</feature>
<organism evidence="2 3">
    <name type="scientific">Methylobacterium radiotolerans</name>
    <dbReference type="NCBI Taxonomy" id="31998"/>
    <lineage>
        <taxon>Bacteria</taxon>
        <taxon>Pseudomonadati</taxon>
        <taxon>Pseudomonadota</taxon>
        <taxon>Alphaproteobacteria</taxon>
        <taxon>Hyphomicrobiales</taxon>
        <taxon>Methylobacteriaceae</taxon>
        <taxon>Methylobacterium</taxon>
    </lineage>
</organism>